<dbReference type="EMBL" id="CAFBMO010000075">
    <property type="protein sequence ID" value="CAB4915635.1"/>
    <property type="molecule type" value="Genomic_DNA"/>
</dbReference>
<dbReference type="Pfam" id="PF12680">
    <property type="entry name" value="SnoaL_2"/>
    <property type="match status" value="1"/>
</dbReference>
<feature type="domain" description="SnoaL-like" evidence="1">
    <location>
        <begin position="8"/>
        <end position="105"/>
    </location>
</feature>
<gene>
    <name evidence="2" type="ORF">UFOPK1908_01029</name>
    <name evidence="3" type="ORF">UFOPK2282_01398</name>
    <name evidence="4" type="ORF">UFOPK3576_01402</name>
</gene>
<organism evidence="3">
    <name type="scientific">freshwater metagenome</name>
    <dbReference type="NCBI Taxonomy" id="449393"/>
    <lineage>
        <taxon>unclassified sequences</taxon>
        <taxon>metagenomes</taxon>
        <taxon>ecological metagenomes</taxon>
    </lineage>
</organism>
<dbReference type="EMBL" id="CAEZWR010000214">
    <property type="protein sequence ID" value="CAB4676603.1"/>
    <property type="molecule type" value="Genomic_DNA"/>
</dbReference>
<reference evidence="3" key="1">
    <citation type="submission" date="2020-05" db="EMBL/GenBank/DDBJ databases">
        <authorList>
            <person name="Chiriac C."/>
            <person name="Salcher M."/>
            <person name="Ghai R."/>
            <person name="Kavagutti S V."/>
        </authorList>
    </citation>
    <scope>NUCLEOTIDE SEQUENCE</scope>
</reference>
<dbReference type="EMBL" id="CAEZVB010000048">
    <property type="protein sequence ID" value="CAB4623780.1"/>
    <property type="molecule type" value="Genomic_DNA"/>
</dbReference>
<dbReference type="InterPro" id="IPR037401">
    <property type="entry name" value="SnoaL-like"/>
</dbReference>
<evidence type="ECO:0000259" key="1">
    <source>
        <dbReference type="Pfam" id="PF12680"/>
    </source>
</evidence>
<protein>
    <submittedName>
        <fullName evidence="3">Unannotated protein</fullName>
    </submittedName>
</protein>
<dbReference type="InterPro" id="IPR032710">
    <property type="entry name" value="NTF2-like_dom_sf"/>
</dbReference>
<evidence type="ECO:0000313" key="2">
    <source>
        <dbReference type="EMBL" id="CAB4623780.1"/>
    </source>
</evidence>
<name>A0A6J6MWH7_9ZZZZ</name>
<dbReference type="Gene3D" id="3.10.450.50">
    <property type="match status" value="1"/>
</dbReference>
<evidence type="ECO:0000313" key="3">
    <source>
        <dbReference type="EMBL" id="CAB4676603.1"/>
    </source>
</evidence>
<evidence type="ECO:0000313" key="4">
    <source>
        <dbReference type="EMBL" id="CAB4915635.1"/>
    </source>
</evidence>
<sequence>MNPIDTAKRYIELFNAQQFTAMGELFAEDSIWEGPTAQMPIRGRANIIATYSAMEQMNMDLQMSGVHFHRDGNTVVAEIETRTSAGPAGRVADIFEIDDEGRILRMTGYASLYPAE</sequence>
<accession>A0A6J6MWH7</accession>
<dbReference type="AlphaFoldDB" id="A0A6J6MWH7"/>
<proteinExistence type="predicted"/>
<dbReference type="SUPFAM" id="SSF54427">
    <property type="entry name" value="NTF2-like"/>
    <property type="match status" value="1"/>
</dbReference>